<dbReference type="Proteomes" id="UP000282086">
    <property type="component" value="Chromosome"/>
</dbReference>
<comment type="subcellular location">
    <subcellularLocation>
        <location evidence="1">Cell inner membrane</location>
        <topology evidence="1">Multi-pass membrane protein</topology>
    </subcellularLocation>
</comment>
<evidence type="ECO:0000256" key="6">
    <source>
        <dbReference type="ARBA" id="ARBA00022989"/>
    </source>
</evidence>
<keyword evidence="5 8" id="KW-0812">Transmembrane</keyword>
<evidence type="ECO:0000256" key="3">
    <source>
        <dbReference type="ARBA" id="ARBA00022475"/>
    </source>
</evidence>
<protein>
    <submittedName>
        <fullName evidence="9">IgaA: a membrane protein that prevents overactivation of the Rcs regulatory system</fullName>
    </submittedName>
</protein>
<comment type="similarity">
    <text evidence="2">Belongs to the IgaA family.</text>
</comment>
<dbReference type="AlphaFoldDB" id="A0A447N2S9"/>
<evidence type="ECO:0000256" key="2">
    <source>
        <dbReference type="ARBA" id="ARBA00009494"/>
    </source>
</evidence>
<evidence type="ECO:0000313" key="9">
    <source>
        <dbReference type="EMBL" id="VDZ97589.1"/>
    </source>
</evidence>
<evidence type="ECO:0000256" key="7">
    <source>
        <dbReference type="ARBA" id="ARBA00023136"/>
    </source>
</evidence>
<gene>
    <name evidence="9" type="primary">igaA_3</name>
    <name evidence="9" type="ORF">NCTC129_03813</name>
</gene>
<evidence type="ECO:0000313" key="10">
    <source>
        <dbReference type="Proteomes" id="UP000282086"/>
    </source>
</evidence>
<evidence type="ECO:0000256" key="5">
    <source>
        <dbReference type="ARBA" id="ARBA00022692"/>
    </source>
</evidence>
<keyword evidence="4" id="KW-0997">Cell inner membrane</keyword>
<organism evidence="9 10">
    <name type="scientific">Salmonella enterica I</name>
    <dbReference type="NCBI Taxonomy" id="59201"/>
    <lineage>
        <taxon>Bacteria</taxon>
        <taxon>Pseudomonadati</taxon>
        <taxon>Pseudomonadota</taxon>
        <taxon>Gammaproteobacteria</taxon>
        <taxon>Enterobacterales</taxon>
        <taxon>Enterobacteriaceae</taxon>
        <taxon>Salmonella</taxon>
    </lineage>
</organism>
<keyword evidence="3" id="KW-1003">Cell membrane</keyword>
<dbReference type="EMBL" id="LR134140">
    <property type="protein sequence ID" value="VDZ97589.1"/>
    <property type="molecule type" value="Genomic_DNA"/>
</dbReference>
<proteinExistence type="inferred from homology"/>
<evidence type="ECO:0000256" key="4">
    <source>
        <dbReference type="ARBA" id="ARBA00022519"/>
    </source>
</evidence>
<evidence type="ECO:0000256" key="1">
    <source>
        <dbReference type="ARBA" id="ARBA00004429"/>
    </source>
</evidence>
<evidence type="ECO:0000256" key="8">
    <source>
        <dbReference type="SAM" id="Phobius"/>
    </source>
</evidence>
<sequence length="228" mass="25483">MISLNGHTLQEYMQESRGYALQNTASTQASIRGEESEQIELLNIRQETHEEYALSRPAGLREALLIVASFLLFFFCLITPDVFVPWMIGGAILLLAAGLWGAFCAAVEKRAAGNSLSAGNARRWGLFGENNQEQINNISLGIIDLIYPAHWQPYITQDLGQQTDIDIYLDRHVARQGRFLSLHDEVKNFPLQHWLRSTVIAIGSLLGVVYAAVSGSRWICQSSSRYRG</sequence>
<dbReference type="InterPro" id="IPR010771">
    <property type="entry name" value="IgaA"/>
</dbReference>
<reference evidence="9 10" key="1">
    <citation type="submission" date="2018-12" db="EMBL/GenBank/DDBJ databases">
        <authorList>
            <consortium name="Pathogen Informatics"/>
        </authorList>
    </citation>
    <scope>NUCLEOTIDE SEQUENCE [LARGE SCALE GENOMIC DNA]</scope>
    <source>
        <strain evidence="9 10">NCTC129</strain>
    </source>
</reference>
<name>A0A447N2S9_SALET</name>
<feature type="transmembrane region" description="Helical" evidence="8">
    <location>
        <begin position="194"/>
        <end position="213"/>
    </location>
</feature>
<dbReference type="GO" id="GO:0005886">
    <property type="term" value="C:plasma membrane"/>
    <property type="evidence" value="ECO:0007669"/>
    <property type="project" value="UniProtKB-SubCell"/>
</dbReference>
<dbReference type="Pfam" id="PF07095">
    <property type="entry name" value="IgaA"/>
    <property type="match status" value="1"/>
</dbReference>
<keyword evidence="6 8" id="KW-1133">Transmembrane helix</keyword>
<feature type="transmembrane region" description="Helical" evidence="8">
    <location>
        <begin position="86"/>
        <end position="107"/>
    </location>
</feature>
<keyword evidence="7 8" id="KW-0472">Membrane</keyword>
<accession>A0A447N2S9</accession>
<feature type="transmembrane region" description="Helical" evidence="8">
    <location>
        <begin position="63"/>
        <end position="80"/>
    </location>
</feature>